<organism evidence="1 2">
    <name type="scientific">Lachnospira hominis</name>
    <name type="common">ex Liu et al. 2021</name>
    <dbReference type="NCBI Taxonomy" id="2763051"/>
    <lineage>
        <taxon>Bacteria</taxon>
        <taxon>Bacillati</taxon>
        <taxon>Bacillota</taxon>
        <taxon>Clostridia</taxon>
        <taxon>Lachnospirales</taxon>
        <taxon>Lachnospiraceae</taxon>
        <taxon>Lachnospira</taxon>
    </lineage>
</organism>
<sequence>MIMRIPSFENDIVFSENYISVLHIQNGTLFARIIGSINSLINGVEELNEKIIFIDEDEKIMKASKDIMLITDIWNFDFNQKKIQSALFQKIEKIYQQEYERLSDFQTHFQSLQINAMDVWEDLPFEFEYKDSIGVQEYLKLLGLKIAMGDRDSKIIDIVLMIIDVVEYFGIAKLVVFTNLKLYLSQKELEEVYKYIMYKKVMVLLLETGDEKECVKNEKILFVDSDYDEIMMYNN</sequence>
<evidence type="ECO:0000313" key="1">
    <source>
        <dbReference type="EMBL" id="MBC5680682.1"/>
    </source>
</evidence>
<evidence type="ECO:0000313" key="2">
    <source>
        <dbReference type="Proteomes" id="UP000628463"/>
    </source>
</evidence>
<dbReference type="Proteomes" id="UP000628463">
    <property type="component" value="Unassembled WGS sequence"/>
</dbReference>
<accession>A0ABR7FZR8</accession>
<protein>
    <submittedName>
        <fullName evidence="1">Type II-A CRISPR-associated protein Csn2</fullName>
    </submittedName>
</protein>
<gene>
    <name evidence="1" type="primary">csn2</name>
    <name evidence="1" type="ORF">H8S01_06890</name>
</gene>
<dbReference type="NCBIfam" id="TIGR01866">
    <property type="entry name" value="cas_Csn2"/>
    <property type="match status" value="1"/>
</dbReference>
<name>A0ABR7FZR8_9FIRM</name>
<dbReference type="EMBL" id="JACOPD010000004">
    <property type="protein sequence ID" value="MBC5680682.1"/>
    <property type="molecule type" value="Genomic_DNA"/>
</dbReference>
<reference evidence="1 2" key="1">
    <citation type="submission" date="2020-08" db="EMBL/GenBank/DDBJ databases">
        <title>Genome public.</title>
        <authorList>
            <person name="Liu C."/>
            <person name="Sun Q."/>
        </authorList>
    </citation>
    <scope>NUCLEOTIDE SEQUENCE [LARGE SCALE GENOMIC DNA]</scope>
    <source>
        <strain evidence="1 2">NSJ-43</strain>
    </source>
</reference>
<proteinExistence type="predicted"/>
<dbReference type="InterPro" id="IPR010146">
    <property type="entry name" value="CRISPR-assoc_prot_Csn2-typ"/>
</dbReference>
<dbReference type="InterPro" id="IPR038600">
    <property type="entry name" value="Csn2_sf"/>
</dbReference>
<dbReference type="Pfam" id="PF09711">
    <property type="entry name" value="Cas_Csn2"/>
    <property type="match status" value="1"/>
</dbReference>
<dbReference type="Gene3D" id="3.40.50.11940">
    <property type="match status" value="2"/>
</dbReference>
<comment type="caution">
    <text evidence="1">The sequence shown here is derived from an EMBL/GenBank/DDBJ whole genome shotgun (WGS) entry which is preliminary data.</text>
</comment>
<keyword evidence="2" id="KW-1185">Reference proteome</keyword>
<dbReference type="RefSeq" id="WP_186836668.1">
    <property type="nucleotide sequence ID" value="NZ_JACOPD010000004.1"/>
</dbReference>